<dbReference type="Pfam" id="PF07963">
    <property type="entry name" value="N_methyl"/>
    <property type="match status" value="1"/>
</dbReference>
<accession>A0A432WI81</accession>
<dbReference type="SUPFAM" id="SSF54523">
    <property type="entry name" value="Pili subunits"/>
    <property type="match status" value="1"/>
</dbReference>
<evidence type="ECO:0000313" key="2">
    <source>
        <dbReference type="EMBL" id="RUO33500.1"/>
    </source>
</evidence>
<protein>
    <submittedName>
        <fullName evidence="2">Pilus assembly protein PilA</fullName>
    </submittedName>
</protein>
<keyword evidence="3" id="KW-1185">Reference proteome</keyword>
<dbReference type="EMBL" id="PIPM01000005">
    <property type="protein sequence ID" value="RUO33500.1"/>
    <property type="molecule type" value="Genomic_DNA"/>
</dbReference>
<name>A0A432WI81_9GAMM</name>
<organism evidence="2 3">
    <name type="scientific">Aliidiomarina sanyensis</name>
    <dbReference type="NCBI Taxonomy" id="1249555"/>
    <lineage>
        <taxon>Bacteria</taxon>
        <taxon>Pseudomonadati</taxon>
        <taxon>Pseudomonadota</taxon>
        <taxon>Gammaproteobacteria</taxon>
        <taxon>Alteromonadales</taxon>
        <taxon>Idiomarinaceae</taxon>
        <taxon>Aliidiomarina</taxon>
    </lineage>
</organism>
<dbReference type="InterPro" id="IPR045584">
    <property type="entry name" value="Pilin-like"/>
</dbReference>
<sequence length="154" mass="16245">MQSYASQIRGFNLVELMIVVAIIAILSSIAIPAYTDYTMRARAGTALLGLQPWQTAINLCWQMEGTLSSCSSFGQRGIPAVESPLPVGLSALGAGTTAGSVRATLDVRDRSGEPLIVEVRPAASAAQLQWQVNCSDFVALHDSAMRIPHCAGGL</sequence>
<dbReference type="InterPro" id="IPR012902">
    <property type="entry name" value="N_methyl_site"/>
</dbReference>
<proteinExistence type="predicted"/>
<evidence type="ECO:0000256" key="1">
    <source>
        <dbReference type="SAM" id="Phobius"/>
    </source>
</evidence>
<keyword evidence="1" id="KW-0472">Membrane</keyword>
<feature type="transmembrane region" description="Helical" evidence="1">
    <location>
        <begin position="12"/>
        <end position="34"/>
    </location>
</feature>
<dbReference type="NCBIfam" id="TIGR02532">
    <property type="entry name" value="IV_pilin_GFxxxE"/>
    <property type="match status" value="1"/>
</dbReference>
<keyword evidence="1" id="KW-0812">Transmembrane</keyword>
<dbReference type="OrthoDB" id="5918848at2"/>
<comment type="caution">
    <text evidence="2">The sequence shown here is derived from an EMBL/GenBank/DDBJ whole genome shotgun (WGS) entry which is preliminary data.</text>
</comment>
<dbReference type="AlphaFoldDB" id="A0A432WI81"/>
<dbReference type="RefSeq" id="WP_126776809.1">
    <property type="nucleotide sequence ID" value="NZ_PIPM01000005.1"/>
</dbReference>
<evidence type="ECO:0000313" key="3">
    <source>
        <dbReference type="Proteomes" id="UP000288405"/>
    </source>
</evidence>
<keyword evidence="1" id="KW-1133">Transmembrane helix</keyword>
<dbReference type="Gene3D" id="3.30.700.10">
    <property type="entry name" value="Glycoprotein, Type 4 Pilin"/>
    <property type="match status" value="1"/>
</dbReference>
<gene>
    <name evidence="2" type="ORF">CWE11_06570</name>
</gene>
<reference evidence="2 3" key="1">
    <citation type="journal article" date="2011" name="Front. Microbiol.">
        <title>Genomic signatures of strain selection and enhancement in Bacillus atrophaeus var. globigii, a historical biowarfare simulant.</title>
        <authorList>
            <person name="Gibbons H.S."/>
            <person name="Broomall S.M."/>
            <person name="McNew L.A."/>
            <person name="Daligault H."/>
            <person name="Chapman C."/>
            <person name="Bruce D."/>
            <person name="Karavis M."/>
            <person name="Krepps M."/>
            <person name="McGregor P.A."/>
            <person name="Hong C."/>
            <person name="Park K.H."/>
            <person name="Akmal A."/>
            <person name="Feldman A."/>
            <person name="Lin J.S."/>
            <person name="Chang W.E."/>
            <person name="Higgs B.W."/>
            <person name="Demirev P."/>
            <person name="Lindquist J."/>
            <person name="Liem A."/>
            <person name="Fochler E."/>
            <person name="Read T.D."/>
            <person name="Tapia R."/>
            <person name="Johnson S."/>
            <person name="Bishop-Lilly K.A."/>
            <person name="Detter C."/>
            <person name="Han C."/>
            <person name="Sozhamannan S."/>
            <person name="Rosenzweig C.N."/>
            <person name="Skowronski E.W."/>
        </authorList>
    </citation>
    <scope>NUCLEOTIDE SEQUENCE [LARGE SCALE GENOMIC DNA]</scope>
    <source>
        <strain evidence="2 3">GYP-17</strain>
    </source>
</reference>
<dbReference type="Proteomes" id="UP000288405">
    <property type="component" value="Unassembled WGS sequence"/>
</dbReference>